<dbReference type="SMART" id="SM00451">
    <property type="entry name" value="ZnF_U1"/>
    <property type="match status" value="2"/>
</dbReference>
<dbReference type="PROSITE" id="PS00028">
    <property type="entry name" value="ZINC_FINGER_C2H2_1"/>
    <property type="match status" value="2"/>
</dbReference>
<dbReference type="InterPro" id="IPR003604">
    <property type="entry name" value="Matrin/U1-like-C_Znf_C2H2"/>
</dbReference>
<sequence length="652" mass="73282">MANRRFSGGPPQKLGGFAQQNFQGNKVNPWQGGAAPNNSVNSGLLSQLSAPQAQLALALSSLLQPQQPVNNNPPSLLSLPTNPAFGNQDNLSSQNRFNNRGRDFRRPEPYKFDQNRSGNAAWRDNSTRPTGSYGRSSSSNRSGSRFGNKDRKSPPKGGKTGKGNAKANKAKASGDKLNDSSKKVEKDEKSDAVDNSIDDSRDEDGNEGEEKKRDWKQEKNGDDKGDEVMDSVDLTEENEEGKKEKDEKKPREGRYYDVPASLLHCFVCNKSMWDGESFQNHIRGKAHKQMMDSLGQSFQITVNILRENMRLVEEKKMIELERIHRNSRNYHRQPQEPQSHCNMCDLKFLGKIITHRKTEGHQRLKRFLHPKCEYCNQEFPSRMEWVDHRFTPDHLRKIKEILETRARTEDGAPIDEECPEMDNDPLLEESLQTEDENPVLELSDDLKDLQNRIPAYKPNREIAKKNVQPMSGFYCDICIRFMTSEAAAQDHLKTELHYNSFVEAAKKQYKRMNDEEKAAAEKNAKKRKAEDDGEPPKKVKSESEAADGEDKGGEMYDPEEACQENDVSIDNATLDEEFAEVDRLIKTVQDEVKPEVKEEPKDSEEKKPEVASPRARRGAAAASTPAAPAPNAAGGGVKNGAGPKSKTRRGGK</sequence>
<evidence type="ECO:0000313" key="4">
    <source>
        <dbReference type="Proteomes" id="UP000801492"/>
    </source>
</evidence>
<comment type="caution">
    <text evidence="3">The sequence shown here is derived from an EMBL/GenBank/DDBJ whole genome shotgun (WGS) entry which is preliminary data.</text>
</comment>
<feature type="compositionally biased region" description="Basic and acidic residues" evidence="1">
    <location>
        <begin position="172"/>
        <end position="192"/>
    </location>
</feature>
<dbReference type="Pfam" id="PF23330">
    <property type="entry name" value="zf-C2H2_14"/>
    <property type="match status" value="1"/>
</dbReference>
<dbReference type="PANTHER" id="PTHR15491:SF9">
    <property type="entry name" value="CIP1-INTERACTING ZINC FINGER PROTEIN"/>
    <property type="match status" value="1"/>
</dbReference>
<dbReference type="InterPro" id="IPR056345">
    <property type="entry name" value="Znf-C2H2_CIZ1"/>
</dbReference>
<dbReference type="GO" id="GO:0005634">
    <property type="term" value="C:nucleus"/>
    <property type="evidence" value="ECO:0007669"/>
    <property type="project" value="TreeGrafter"/>
</dbReference>
<dbReference type="SMART" id="SM00355">
    <property type="entry name" value="ZnF_C2H2"/>
    <property type="match status" value="3"/>
</dbReference>
<keyword evidence="4" id="KW-1185">Reference proteome</keyword>
<feature type="compositionally biased region" description="Acidic residues" evidence="1">
    <location>
        <begin position="228"/>
        <end position="239"/>
    </location>
</feature>
<feature type="compositionally biased region" description="Acidic residues" evidence="1">
    <location>
        <begin position="196"/>
        <end position="207"/>
    </location>
</feature>
<evidence type="ECO:0000256" key="1">
    <source>
        <dbReference type="SAM" id="MobiDB-lite"/>
    </source>
</evidence>
<accession>A0A8K0CBM7</accession>
<feature type="compositionally biased region" description="Polar residues" evidence="1">
    <location>
        <begin position="18"/>
        <end position="28"/>
    </location>
</feature>
<feature type="compositionally biased region" description="Low complexity" evidence="1">
    <location>
        <begin position="127"/>
        <end position="146"/>
    </location>
</feature>
<dbReference type="InterPro" id="IPR036236">
    <property type="entry name" value="Znf_C2H2_sf"/>
</dbReference>
<reference evidence="3" key="1">
    <citation type="submission" date="2019-08" db="EMBL/GenBank/DDBJ databases">
        <title>The genome of the North American firefly Photinus pyralis.</title>
        <authorList>
            <consortium name="Photinus pyralis genome working group"/>
            <person name="Fallon T.R."/>
            <person name="Sander Lower S.E."/>
            <person name="Weng J.-K."/>
        </authorList>
    </citation>
    <scope>NUCLEOTIDE SEQUENCE</scope>
    <source>
        <strain evidence="3">TRF0915ILg1</strain>
        <tissue evidence="3">Whole body</tissue>
    </source>
</reference>
<dbReference type="GO" id="GO:0003676">
    <property type="term" value="F:nucleic acid binding"/>
    <property type="evidence" value="ECO:0007669"/>
    <property type="project" value="InterPro"/>
</dbReference>
<dbReference type="GO" id="GO:0008270">
    <property type="term" value="F:zinc ion binding"/>
    <property type="evidence" value="ECO:0007669"/>
    <property type="project" value="InterPro"/>
</dbReference>
<feature type="compositionally biased region" description="Low complexity" evidence="1">
    <location>
        <begin position="162"/>
        <end position="171"/>
    </location>
</feature>
<feature type="compositionally biased region" description="Basic and acidic residues" evidence="1">
    <location>
        <begin position="208"/>
        <end position="227"/>
    </location>
</feature>
<dbReference type="InterPro" id="IPR013087">
    <property type="entry name" value="Znf_C2H2_type"/>
</dbReference>
<dbReference type="Pfam" id="PF12874">
    <property type="entry name" value="zf-met"/>
    <property type="match status" value="2"/>
</dbReference>
<feature type="domain" description="C2H2-type" evidence="2">
    <location>
        <begin position="265"/>
        <end position="287"/>
    </location>
</feature>
<feature type="compositionally biased region" description="Basic and acidic residues" evidence="1">
    <location>
        <begin position="100"/>
        <end position="114"/>
    </location>
</feature>
<gene>
    <name evidence="3" type="ORF">ILUMI_23012</name>
</gene>
<dbReference type="OrthoDB" id="6378952at2759"/>
<evidence type="ECO:0000259" key="2">
    <source>
        <dbReference type="PROSITE" id="PS00028"/>
    </source>
</evidence>
<dbReference type="InterPro" id="IPR026811">
    <property type="entry name" value="CIZ1"/>
</dbReference>
<feature type="region of interest" description="Disordered" evidence="1">
    <location>
        <begin position="1"/>
        <end position="41"/>
    </location>
</feature>
<dbReference type="EMBL" id="VTPC01090554">
    <property type="protein sequence ID" value="KAF2883144.1"/>
    <property type="molecule type" value="Genomic_DNA"/>
</dbReference>
<dbReference type="AlphaFoldDB" id="A0A8K0CBM7"/>
<feature type="compositionally biased region" description="Basic and acidic residues" evidence="1">
    <location>
        <begin position="513"/>
        <end position="554"/>
    </location>
</feature>
<evidence type="ECO:0000313" key="3">
    <source>
        <dbReference type="EMBL" id="KAF2883144.1"/>
    </source>
</evidence>
<feature type="compositionally biased region" description="Low complexity" evidence="1">
    <location>
        <begin position="66"/>
        <end position="80"/>
    </location>
</feature>
<name>A0A8K0CBM7_IGNLU</name>
<feature type="compositionally biased region" description="Polar residues" evidence="1">
    <location>
        <begin position="84"/>
        <end position="94"/>
    </location>
</feature>
<feature type="compositionally biased region" description="Low complexity" evidence="1">
    <location>
        <begin position="610"/>
        <end position="632"/>
    </location>
</feature>
<dbReference type="SUPFAM" id="SSF57667">
    <property type="entry name" value="beta-beta-alpha zinc fingers"/>
    <property type="match status" value="2"/>
</dbReference>
<feature type="domain" description="C2H2-type" evidence="2">
    <location>
        <begin position="475"/>
        <end position="497"/>
    </location>
</feature>
<dbReference type="Proteomes" id="UP000801492">
    <property type="component" value="Unassembled WGS sequence"/>
</dbReference>
<feature type="compositionally biased region" description="Basic and acidic residues" evidence="1">
    <location>
        <begin position="580"/>
        <end position="609"/>
    </location>
</feature>
<dbReference type="PANTHER" id="PTHR15491">
    <property type="match status" value="1"/>
</dbReference>
<feature type="region of interest" description="Disordered" evidence="1">
    <location>
        <begin position="66"/>
        <end position="251"/>
    </location>
</feature>
<organism evidence="3 4">
    <name type="scientific">Ignelater luminosus</name>
    <name type="common">Cucubano</name>
    <name type="synonym">Pyrophorus luminosus</name>
    <dbReference type="NCBI Taxonomy" id="2038154"/>
    <lineage>
        <taxon>Eukaryota</taxon>
        <taxon>Metazoa</taxon>
        <taxon>Ecdysozoa</taxon>
        <taxon>Arthropoda</taxon>
        <taxon>Hexapoda</taxon>
        <taxon>Insecta</taxon>
        <taxon>Pterygota</taxon>
        <taxon>Neoptera</taxon>
        <taxon>Endopterygota</taxon>
        <taxon>Coleoptera</taxon>
        <taxon>Polyphaga</taxon>
        <taxon>Elateriformia</taxon>
        <taxon>Elateroidea</taxon>
        <taxon>Elateridae</taxon>
        <taxon>Agrypninae</taxon>
        <taxon>Pyrophorini</taxon>
        <taxon>Ignelater</taxon>
    </lineage>
</organism>
<protein>
    <recommendedName>
        <fullName evidence="2">C2H2-type domain-containing protein</fullName>
    </recommendedName>
</protein>
<proteinExistence type="predicted"/>
<feature type="compositionally biased region" description="Basic and acidic residues" evidence="1">
    <location>
        <begin position="240"/>
        <end position="251"/>
    </location>
</feature>
<feature type="region of interest" description="Disordered" evidence="1">
    <location>
        <begin position="513"/>
        <end position="652"/>
    </location>
</feature>